<dbReference type="InterPro" id="IPR051275">
    <property type="entry name" value="Cell_adhesion_signaling"/>
</dbReference>
<evidence type="ECO:0000256" key="3">
    <source>
        <dbReference type="ARBA" id="ARBA00023157"/>
    </source>
</evidence>
<evidence type="ECO:0000256" key="2">
    <source>
        <dbReference type="ARBA" id="ARBA00023136"/>
    </source>
</evidence>
<gene>
    <name evidence="7" type="ORF">PEVE_00030654</name>
</gene>
<dbReference type="Pfam" id="PF07686">
    <property type="entry name" value="V-set"/>
    <property type="match status" value="1"/>
</dbReference>
<evidence type="ECO:0000256" key="5">
    <source>
        <dbReference type="ARBA" id="ARBA00023319"/>
    </source>
</evidence>
<keyword evidence="5" id="KW-0393">Immunoglobulin domain</keyword>
<dbReference type="SMART" id="SM00409">
    <property type="entry name" value="IG"/>
    <property type="match status" value="2"/>
</dbReference>
<dbReference type="InterPro" id="IPR007110">
    <property type="entry name" value="Ig-like_dom"/>
</dbReference>
<evidence type="ECO:0000256" key="1">
    <source>
        <dbReference type="ARBA" id="ARBA00004479"/>
    </source>
</evidence>
<keyword evidence="3" id="KW-1015">Disulfide bond</keyword>
<name>A0ABN8SWH0_9CNID</name>
<dbReference type="CDD" id="cd00096">
    <property type="entry name" value="Ig"/>
    <property type="match status" value="1"/>
</dbReference>
<protein>
    <recommendedName>
        <fullName evidence="6">Ig-like domain-containing protein</fullName>
    </recommendedName>
</protein>
<sequence>MYEPRKYKTKNLFSVPVKEVFKTSSPFEYSSDKTTMELICTFKGWPRPRVVWYNPDKKQIINGSEGFYISEELVGKDTLRSLLRNPNIQEKHKGDYNCTVTNHITGWSSKTSNIIELDYWCPGPKHPPISPPEVSVMAYNNVSLKCLVEIDPDDCAADSMKFQWFFNNSSTPLTFGEKYDIQKRTTNSRCKKDFILTIANVTDDDEGKYKCQWICHKDDPSSLNSTSFIQLNVFPFPTEPTTETTTGKTPSP</sequence>
<dbReference type="InterPro" id="IPR013783">
    <property type="entry name" value="Ig-like_fold"/>
</dbReference>
<evidence type="ECO:0000259" key="6">
    <source>
        <dbReference type="PROSITE" id="PS50835"/>
    </source>
</evidence>
<comment type="subcellular location">
    <subcellularLocation>
        <location evidence="1">Membrane</location>
        <topology evidence="1">Single-pass type I membrane protein</topology>
    </subcellularLocation>
</comment>
<dbReference type="SUPFAM" id="SSF48726">
    <property type="entry name" value="Immunoglobulin"/>
    <property type="match status" value="2"/>
</dbReference>
<proteinExistence type="predicted"/>
<dbReference type="InterPro" id="IPR003599">
    <property type="entry name" value="Ig_sub"/>
</dbReference>
<evidence type="ECO:0000256" key="4">
    <source>
        <dbReference type="ARBA" id="ARBA00023180"/>
    </source>
</evidence>
<dbReference type="Proteomes" id="UP001159427">
    <property type="component" value="Unassembled WGS sequence"/>
</dbReference>
<organism evidence="7 8">
    <name type="scientific">Porites evermanni</name>
    <dbReference type="NCBI Taxonomy" id="104178"/>
    <lineage>
        <taxon>Eukaryota</taxon>
        <taxon>Metazoa</taxon>
        <taxon>Cnidaria</taxon>
        <taxon>Anthozoa</taxon>
        <taxon>Hexacorallia</taxon>
        <taxon>Scleractinia</taxon>
        <taxon>Fungiina</taxon>
        <taxon>Poritidae</taxon>
        <taxon>Porites</taxon>
    </lineage>
</organism>
<accession>A0ABN8SWH0</accession>
<keyword evidence="2" id="KW-0472">Membrane</keyword>
<dbReference type="InterPro" id="IPR036179">
    <property type="entry name" value="Ig-like_dom_sf"/>
</dbReference>
<dbReference type="Pfam" id="PF13927">
    <property type="entry name" value="Ig_3"/>
    <property type="match status" value="1"/>
</dbReference>
<feature type="domain" description="Ig-like" evidence="6">
    <location>
        <begin position="124"/>
        <end position="212"/>
    </location>
</feature>
<keyword evidence="8" id="KW-1185">Reference proteome</keyword>
<dbReference type="Gene3D" id="2.60.40.10">
    <property type="entry name" value="Immunoglobulins"/>
    <property type="match status" value="2"/>
</dbReference>
<comment type="caution">
    <text evidence="7">The sequence shown here is derived from an EMBL/GenBank/DDBJ whole genome shotgun (WGS) entry which is preliminary data.</text>
</comment>
<keyword evidence="4" id="KW-0325">Glycoprotein</keyword>
<evidence type="ECO:0000313" key="7">
    <source>
        <dbReference type="EMBL" id="CAH3195616.1"/>
    </source>
</evidence>
<feature type="non-terminal residue" evidence="7">
    <location>
        <position position="252"/>
    </location>
</feature>
<dbReference type="PANTHER" id="PTHR11640:SF31">
    <property type="entry name" value="IRREGULAR CHIASM C-ROUGHEST PROTEIN-RELATED"/>
    <property type="match status" value="1"/>
</dbReference>
<dbReference type="PANTHER" id="PTHR11640">
    <property type="entry name" value="NEPHRIN"/>
    <property type="match status" value="1"/>
</dbReference>
<dbReference type="InterPro" id="IPR013106">
    <property type="entry name" value="Ig_V-set"/>
</dbReference>
<evidence type="ECO:0000313" key="8">
    <source>
        <dbReference type="Proteomes" id="UP001159427"/>
    </source>
</evidence>
<reference evidence="7 8" key="1">
    <citation type="submission" date="2022-05" db="EMBL/GenBank/DDBJ databases">
        <authorList>
            <consortium name="Genoscope - CEA"/>
            <person name="William W."/>
        </authorList>
    </citation>
    <scope>NUCLEOTIDE SEQUENCE [LARGE SCALE GENOMIC DNA]</scope>
</reference>
<feature type="domain" description="Ig-like" evidence="6">
    <location>
        <begin position="16"/>
        <end position="115"/>
    </location>
</feature>
<dbReference type="EMBL" id="CALNXI010004348">
    <property type="protein sequence ID" value="CAH3195616.1"/>
    <property type="molecule type" value="Genomic_DNA"/>
</dbReference>
<dbReference type="PROSITE" id="PS50835">
    <property type="entry name" value="IG_LIKE"/>
    <property type="match status" value="2"/>
</dbReference>